<keyword evidence="2" id="KW-1185">Reference proteome</keyword>
<protein>
    <recommendedName>
        <fullName evidence="3">F-box associated domain-containing protein</fullName>
    </recommendedName>
</protein>
<dbReference type="Proteomes" id="UP000826656">
    <property type="component" value="Unassembled WGS sequence"/>
</dbReference>
<dbReference type="EMBL" id="JAIVGD010000015">
    <property type="protein sequence ID" value="KAH0759337.1"/>
    <property type="molecule type" value="Genomic_DNA"/>
</dbReference>
<comment type="caution">
    <text evidence="1">The sequence shown here is derived from an EMBL/GenBank/DDBJ whole genome shotgun (WGS) entry which is preliminary data.</text>
</comment>
<evidence type="ECO:0008006" key="3">
    <source>
        <dbReference type="Google" id="ProtNLM"/>
    </source>
</evidence>
<evidence type="ECO:0000313" key="2">
    <source>
        <dbReference type="Proteomes" id="UP000826656"/>
    </source>
</evidence>
<gene>
    <name evidence="1" type="ORF">KY290_022830</name>
</gene>
<proteinExistence type="predicted"/>
<accession>A0ABQ7V7K2</accession>
<organism evidence="1 2">
    <name type="scientific">Solanum tuberosum</name>
    <name type="common">Potato</name>
    <dbReference type="NCBI Taxonomy" id="4113"/>
    <lineage>
        <taxon>Eukaryota</taxon>
        <taxon>Viridiplantae</taxon>
        <taxon>Streptophyta</taxon>
        <taxon>Embryophyta</taxon>
        <taxon>Tracheophyta</taxon>
        <taxon>Spermatophyta</taxon>
        <taxon>Magnoliopsida</taxon>
        <taxon>eudicotyledons</taxon>
        <taxon>Gunneridae</taxon>
        <taxon>Pentapetalae</taxon>
        <taxon>asterids</taxon>
        <taxon>lamiids</taxon>
        <taxon>Solanales</taxon>
        <taxon>Solanaceae</taxon>
        <taxon>Solanoideae</taxon>
        <taxon>Solaneae</taxon>
        <taxon>Solanum</taxon>
    </lineage>
</organism>
<evidence type="ECO:0000313" key="1">
    <source>
        <dbReference type="EMBL" id="KAH0759337.1"/>
    </source>
</evidence>
<name>A0ABQ7V7K2_SOLTU</name>
<reference evidence="1 2" key="1">
    <citation type="journal article" date="2021" name="bioRxiv">
        <title>Chromosome-scale and haplotype-resolved genome assembly of a tetraploid potato cultivar.</title>
        <authorList>
            <person name="Sun H."/>
            <person name="Jiao W.-B."/>
            <person name="Krause K."/>
            <person name="Campoy J.A."/>
            <person name="Goel M."/>
            <person name="Folz-Donahue K."/>
            <person name="Kukat C."/>
            <person name="Huettel B."/>
            <person name="Schneeberger K."/>
        </authorList>
    </citation>
    <scope>NUCLEOTIDE SEQUENCE [LARGE SCALE GENOMIC DNA]</scope>
    <source>
        <strain evidence="1">SolTubOtavaFocal</strain>
        <tissue evidence="1">Leaves</tissue>
    </source>
</reference>
<sequence>MDGSNLWINIGISGGVLCYTMWYRDGQVTMWCLESNIRNPDAVWVRKYDARLTEAFKKNSLSGLEFAVMYVDIYPANPHIVYLKMNGTIVSYDLEKNVMEFLYEIRDEDYLFFAYEWHQWPRLL</sequence>